<evidence type="ECO:0000259" key="20">
    <source>
        <dbReference type="Pfam" id="PF08581"/>
    </source>
</evidence>
<dbReference type="GO" id="GO:0006260">
    <property type="term" value="P:DNA replication"/>
    <property type="evidence" value="ECO:0007669"/>
    <property type="project" value="UniProtKB-KW"/>
</dbReference>
<keyword evidence="13" id="KW-0804">Transcription</keyword>
<keyword evidence="22" id="KW-1185">Reference proteome</keyword>
<reference evidence="21" key="1">
    <citation type="journal article" date="2020" name="Fungal Divers.">
        <title>Resolving the Mortierellaceae phylogeny through synthesis of multi-gene phylogenetics and phylogenomics.</title>
        <authorList>
            <person name="Vandepol N."/>
            <person name="Liber J."/>
            <person name="Desiro A."/>
            <person name="Na H."/>
            <person name="Kennedy M."/>
            <person name="Barry K."/>
            <person name="Grigoriev I.V."/>
            <person name="Miller A.N."/>
            <person name="O'Donnell K."/>
            <person name="Stajich J.E."/>
            <person name="Bonito G."/>
        </authorList>
    </citation>
    <scope>NUCLEOTIDE SEQUENCE</scope>
    <source>
        <strain evidence="21">KOD1015</strain>
    </source>
</reference>
<dbReference type="PANTHER" id="PTHR22847">
    <property type="entry name" value="WD40 REPEAT PROTEIN"/>
    <property type="match status" value="1"/>
</dbReference>
<feature type="compositionally biased region" description="Low complexity" evidence="18">
    <location>
        <begin position="157"/>
        <end position="169"/>
    </location>
</feature>
<dbReference type="InterPro" id="IPR015943">
    <property type="entry name" value="WD40/YVTN_repeat-like_dom_sf"/>
</dbReference>
<evidence type="ECO:0000313" key="21">
    <source>
        <dbReference type="EMBL" id="KAF9585935.1"/>
    </source>
</evidence>
<dbReference type="GO" id="GO:0005664">
    <property type="term" value="C:nuclear origin of replication recognition complex"/>
    <property type="evidence" value="ECO:0007669"/>
    <property type="project" value="InterPro"/>
</dbReference>
<keyword evidence="15" id="KW-0131">Cell cycle</keyword>
<dbReference type="InterPro" id="IPR019440">
    <property type="entry name" value="MAU2"/>
</dbReference>
<evidence type="ECO:0000256" key="5">
    <source>
        <dbReference type="ARBA" id="ARBA00022574"/>
    </source>
</evidence>
<evidence type="ECO:0000256" key="1">
    <source>
        <dbReference type="ARBA" id="ARBA00004123"/>
    </source>
</evidence>
<dbReference type="OrthoDB" id="5565328at2759"/>
<evidence type="ECO:0000256" key="16">
    <source>
        <dbReference type="PROSITE-ProRule" id="PRU00221"/>
    </source>
</evidence>
<evidence type="ECO:0000256" key="8">
    <source>
        <dbReference type="ARBA" id="ARBA00022737"/>
    </source>
</evidence>
<keyword evidence="10" id="KW-0159">Chromosome partition</keyword>
<dbReference type="GO" id="GO:0051301">
    <property type="term" value="P:cell division"/>
    <property type="evidence" value="ECO:0007669"/>
    <property type="project" value="UniProtKB-KW"/>
</dbReference>
<dbReference type="Proteomes" id="UP000780801">
    <property type="component" value="Unassembled WGS sequence"/>
</dbReference>
<dbReference type="CDD" id="cd00200">
    <property type="entry name" value="WD40"/>
    <property type="match status" value="1"/>
</dbReference>
<keyword evidence="6" id="KW-0132">Cell division</keyword>
<keyword evidence="5 16" id="KW-0853">WD repeat</keyword>
<dbReference type="InterPro" id="IPR036322">
    <property type="entry name" value="WD40_repeat_dom_sf"/>
</dbReference>
<protein>
    <submittedName>
        <fullName evidence="21">General transcription repressor</fullName>
    </submittedName>
</protein>
<evidence type="ECO:0000256" key="7">
    <source>
        <dbReference type="ARBA" id="ARBA00022705"/>
    </source>
</evidence>
<comment type="similarity">
    <text evidence="2">Belongs to the SCC4/mau-2 family.</text>
</comment>
<feature type="repeat" description="WD" evidence="16">
    <location>
        <begin position="610"/>
        <end position="635"/>
    </location>
</feature>
<dbReference type="PRINTS" id="PR00320">
    <property type="entry name" value="GPROTEINBRPT"/>
</dbReference>
<dbReference type="InterPro" id="IPR008721">
    <property type="entry name" value="ORC6_cyclin_first"/>
</dbReference>
<dbReference type="Pfam" id="PF10345">
    <property type="entry name" value="Cohesin_load"/>
    <property type="match status" value="1"/>
</dbReference>
<dbReference type="PROSITE" id="PS50082">
    <property type="entry name" value="WD_REPEATS_2"/>
    <property type="match status" value="6"/>
</dbReference>
<evidence type="ECO:0000256" key="12">
    <source>
        <dbReference type="ARBA" id="ARBA00023125"/>
    </source>
</evidence>
<evidence type="ECO:0000256" key="9">
    <source>
        <dbReference type="ARBA" id="ARBA00022776"/>
    </source>
</evidence>
<evidence type="ECO:0000256" key="15">
    <source>
        <dbReference type="ARBA" id="ARBA00023306"/>
    </source>
</evidence>
<comment type="subcellular location">
    <subcellularLocation>
        <location evidence="1">Nucleus</location>
    </subcellularLocation>
</comment>
<feature type="compositionally biased region" description="Basic and acidic residues" evidence="18">
    <location>
        <begin position="199"/>
        <end position="212"/>
    </location>
</feature>
<sequence length="1740" mass="190911">MSPVNAQIQEMDAFRRALIELERKHDSMKNQYQAVEEEVLRLRREVEQRGGVVQMPHQMQHNQGPPPNIGHGHSNHFGGIISGGPGGPGLVAPPQMGDPSQQQQQQQSLQPPQQHGPPSQQQVQQPQQQPPHPQQAQHMQQGPPHQQPPHMPPPPSQQQQQQQYPYGGPNMPPGPGGPHSPYMNGGNVPQQGQPQPKRFKTEGEGPRYKTEGDIAPPGGPGSMYGNMSPNPHGNPSGPPPPGMSPAYNSPVPAPATSKQPPKSGKSGAYIQAKEEPQSGSVNNKRKIGASASTPNAIVRSSRGGNSQANWNDDADNVPSQLKREGSDWFAISNPKVPQQLKVDLVHTMEHSSADGKYLATGCNRSAQIYDIQSGQSVCLLADDSAGRDDLYIRSVCFSPDGKFLATGAEDKQIRIWDISRKRILKILKGHEQDIYSLDFSRDGRIIVSGSGDQTARIWDMETGTCLHKLEVGEVDQKDAGVTSVAISPDGHYVAAGSLDRLVRVWDTVSGVLLERLEGHKDSVYSVAFAPDGKTLVSGSLDRTLKSWELNLSRGQNGASRGSVCKATFNGHKDFVLSVAVSPDGKWVVSGSKDRGVQFWDPSTTAVQFMLQGHKNSVISVALSPMGTYFATGSGDTRALLLERLSLDHRTSLAEKACGYLQAVESNGSIKNHSSHAAICVDIAADQLSIEVSRQALVRLSGAASPSAYSVTLQTLSRILTGSKNRGSDRLGSGASTGSFNRGTHTAEAQSSGEQNEDDSSPHAYLRRLLTERSMTYLGQLSVQYGSLELEDIVLQCLEKFFAIWVPTLTPAQRAHVNYTSAKWVGAAFWLCALARNMTATKEADPATGADASSESKQPVKTVKRIGGRGAKELKDIILTTVEHSIKKTDLEATIRLVEDSTKDYLSSLKKSKMTGTGSGARPATSRRPGTPTTPRSRVSSTSSEISNPANVVIPMRGGATPYQSPQTPQDKTMEDNEEGTTQRRAGRSVVERQASLKRHISNVSQMSISSDVEDDGDGDSMTGMKGNKGRGRVSAKRTRLDVENADEAHHGEGMLSTDIIKSKRPKRGLSEVTGAARNAMLKASTRSRTGVYSMIPRVSYVNTKAYAQYKEWQAKMLEAIATAGQQHQGYDSSHSFSTFGMTHWVLWALAEEYIDQALSLCFIAITQPNSQPGWKTRHRDLILTAIKCLVASTTLESPAMTQLDKAKSRYRLAQVLFEETESFDRAEEEVSKAIITVDGIQGSTALDLQLRLYDLQTRIYLETGKFRLAKNTLRIATSRAEKARVCFMLNDLEGSLATLNQGAALAETRGDFELEMAFWIVAGQYSLMFANWDQAEHYLQKLLPHMGLDQLQNGVSSTAHPSLSLSASIPARVYEAPPKNLEEAQGIFRVPLNISSTSEQTGETVTGDLHILPVDKPSDYISIKWISFSQVYCLTYLLSGVCSKADMTQPMRSQQFLVEGIKVVDREFSVNEYAFSTSSVRRNQRWFSLLMMTMLSHLTDVFLIKFDAKSAEDTILKATYWAKVCGFWEMFKWRISLSIGMIMQVGGQLDEAIEWYEICMSHEAQPREDPEGYDAKSLAIVNLIIIYCGEAHHDLQKARRLLVEAKKRWSSSMPTDYQSVLHMLDGWTKESIIPASSLQNTQMKNLTLLLLGNIYKQTNDVHSEKILQTGYVHAFKTSSPVIAAAAGSCLKDLYLETSQGIKASQQAQQNRPILEAVDLAFQTKPMIPLCRPLEDQMRVE</sequence>
<dbReference type="EMBL" id="JAABOA010000097">
    <property type="protein sequence ID" value="KAF9585935.1"/>
    <property type="molecule type" value="Genomic_DNA"/>
</dbReference>
<evidence type="ECO:0000256" key="6">
    <source>
        <dbReference type="ARBA" id="ARBA00022618"/>
    </source>
</evidence>
<keyword evidence="11" id="KW-0805">Transcription regulation</keyword>
<feature type="repeat" description="WD" evidence="16">
    <location>
        <begin position="427"/>
        <end position="468"/>
    </location>
</feature>
<evidence type="ECO:0000259" key="19">
    <source>
        <dbReference type="Pfam" id="PF05460"/>
    </source>
</evidence>
<dbReference type="Pfam" id="PF08581">
    <property type="entry name" value="Tup_N"/>
    <property type="match status" value="1"/>
</dbReference>
<feature type="region of interest" description="Disordered" evidence="18">
    <location>
        <begin position="58"/>
        <end position="317"/>
    </location>
</feature>
<feature type="compositionally biased region" description="Polar residues" evidence="18">
    <location>
        <begin position="733"/>
        <end position="753"/>
    </location>
</feature>
<dbReference type="PROSITE" id="PS50294">
    <property type="entry name" value="WD_REPEATS_REGION"/>
    <property type="match status" value="5"/>
</dbReference>
<feature type="compositionally biased region" description="Low complexity" evidence="18">
    <location>
        <begin position="921"/>
        <end position="943"/>
    </location>
</feature>
<accession>A0A9P6G476</accession>
<dbReference type="InterPro" id="IPR019775">
    <property type="entry name" value="WD40_repeat_CS"/>
</dbReference>
<feature type="repeat" description="WD" evidence="16">
    <location>
        <begin position="392"/>
        <end position="426"/>
    </location>
</feature>
<feature type="coiled-coil region" evidence="17">
    <location>
        <begin position="4"/>
        <end position="45"/>
    </location>
</feature>
<evidence type="ECO:0000256" key="3">
    <source>
        <dbReference type="ARBA" id="ARBA00010840"/>
    </source>
</evidence>
<gene>
    <name evidence="21" type="primary">TUP1_2</name>
    <name evidence="21" type="ORF">BGW38_010914</name>
</gene>
<dbReference type="Pfam" id="PF00400">
    <property type="entry name" value="WD40"/>
    <property type="match status" value="6"/>
</dbReference>
<dbReference type="Gene3D" id="2.130.10.10">
    <property type="entry name" value="YVTN repeat-like/Quinoprotein amine dehydrogenase"/>
    <property type="match status" value="1"/>
</dbReference>
<feature type="compositionally biased region" description="Low complexity" evidence="18">
    <location>
        <begin position="225"/>
        <end position="235"/>
    </location>
</feature>
<evidence type="ECO:0000256" key="10">
    <source>
        <dbReference type="ARBA" id="ARBA00022829"/>
    </source>
</evidence>
<feature type="repeat" description="WD" evidence="16">
    <location>
        <begin position="516"/>
        <end position="550"/>
    </location>
</feature>
<feature type="compositionally biased region" description="Low complexity" evidence="18">
    <location>
        <begin position="179"/>
        <end position="196"/>
    </location>
</feature>
<feature type="compositionally biased region" description="Pro residues" evidence="18">
    <location>
        <begin position="145"/>
        <end position="156"/>
    </location>
</feature>
<keyword evidence="14" id="KW-0539">Nucleus</keyword>
<dbReference type="PROSITE" id="PS00678">
    <property type="entry name" value="WD_REPEATS_1"/>
    <property type="match status" value="3"/>
</dbReference>
<dbReference type="SUPFAM" id="SSF50978">
    <property type="entry name" value="WD40 repeat-like"/>
    <property type="match status" value="1"/>
</dbReference>
<feature type="region of interest" description="Disordered" evidence="18">
    <location>
        <begin position="908"/>
        <end position="1038"/>
    </location>
</feature>
<dbReference type="GO" id="GO:0007064">
    <property type="term" value="P:mitotic sister chromatid cohesion"/>
    <property type="evidence" value="ECO:0007669"/>
    <property type="project" value="InterPro"/>
</dbReference>
<dbReference type="SMART" id="SM00320">
    <property type="entry name" value="WD40"/>
    <property type="match status" value="7"/>
</dbReference>
<evidence type="ECO:0000256" key="13">
    <source>
        <dbReference type="ARBA" id="ARBA00023163"/>
    </source>
</evidence>
<evidence type="ECO:0000256" key="11">
    <source>
        <dbReference type="ARBA" id="ARBA00023015"/>
    </source>
</evidence>
<dbReference type="GO" id="GO:0003677">
    <property type="term" value="F:DNA binding"/>
    <property type="evidence" value="ECO:0007669"/>
    <property type="project" value="UniProtKB-KW"/>
</dbReference>
<dbReference type="GO" id="GO:0007059">
    <property type="term" value="P:chromosome segregation"/>
    <property type="evidence" value="ECO:0007669"/>
    <property type="project" value="UniProtKB-KW"/>
</dbReference>
<dbReference type="Pfam" id="PF05460">
    <property type="entry name" value="ORC6"/>
    <property type="match status" value="1"/>
</dbReference>
<dbReference type="Gene3D" id="1.20.5.340">
    <property type="match status" value="1"/>
</dbReference>
<dbReference type="InterPro" id="IPR001680">
    <property type="entry name" value="WD40_rpt"/>
</dbReference>
<evidence type="ECO:0000256" key="2">
    <source>
        <dbReference type="ARBA" id="ARBA00008585"/>
    </source>
</evidence>
<feature type="region of interest" description="Disordered" evidence="18">
    <location>
        <begin position="723"/>
        <end position="760"/>
    </location>
</feature>
<feature type="domain" description="ORC6 first cyclin-like" evidence="19">
    <location>
        <begin position="640"/>
        <end position="721"/>
    </location>
</feature>
<keyword evidence="4" id="KW-0678">Repressor</keyword>
<name>A0A9P6G476_9FUNG</name>
<evidence type="ECO:0000256" key="17">
    <source>
        <dbReference type="SAM" id="Coils"/>
    </source>
</evidence>
<feature type="compositionally biased region" description="Basic residues" evidence="18">
    <location>
        <begin position="1027"/>
        <end position="1037"/>
    </location>
</feature>
<dbReference type="PANTHER" id="PTHR22847:SF728">
    <property type="entry name" value="TRANSCRIPTIONAL REPRESSOR TUP11-RELATED"/>
    <property type="match status" value="1"/>
</dbReference>
<organism evidence="21 22">
    <name type="scientific">Lunasporangiospora selenospora</name>
    <dbReference type="NCBI Taxonomy" id="979761"/>
    <lineage>
        <taxon>Eukaryota</taxon>
        <taxon>Fungi</taxon>
        <taxon>Fungi incertae sedis</taxon>
        <taxon>Mucoromycota</taxon>
        <taxon>Mortierellomycotina</taxon>
        <taxon>Mortierellomycetes</taxon>
        <taxon>Mortierellales</taxon>
        <taxon>Mortierellaceae</taxon>
        <taxon>Lunasporangiospora</taxon>
    </lineage>
</organism>
<comment type="similarity">
    <text evidence="3">Belongs to the ORC6 family.</text>
</comment>
<proteinExistence type="inferred from homology"/>
<feature type="repeat" description="WD" evidence="16">
    <location>
        <begin position="474"/>
        <end position="515"/>
    </location>
</feature>
<evidence type="ECO:0000256" key="4">
    <source>
        <dbReference type="ARBA" id="ARBA00022491"/>
    </source>
</evidence>
<evidence type="ECO:0000313" key="22">
    <source>
        <dbReference type="Proteomes" id="UP000780801"/>
    </source>
</evidence>
<feature type="compositionally biased region" description="Gly residues" evidence="18">
    <location>
        <begin position="80"/>
        <end position="89"/>
    </location>
</feature>
<dbReference type="InterPro" id="IPR020472">
    <property type="entry name" value="WD40_PAC1"/>
</dbReference>
<feature type="repeat" description="WD" evidence="16">
    <location>
        <begin position="568"/>
        <end position="600"/>
    </location>
</feature>
<keyword evidence="7" id="KW-0235">DNA replication</keyword>
<feature type="domain" description="Transcriptional repressor Tup1 N-terminal" evidence="20">
    <location>
        <begin position="4"/>
        <end position="50"/>
    </location>
</feature>
<keyword evidence="9" id="KW-0498">Mitosis</keyword>
<feature type="compositionally biased region" description="Polar residues" evidence="18">
    <location>
        <begin position="961"/>
        <end position="970"/>
    </location>
</feature>
<feature type="compositionally biased region" description="Low complexity" evidence="18">
    <location>
        <begin position="93"/>
        <end position="127"/>
    </location>
</feature>
<evidence type="ECO:0000256" key="18">
    <source>
        <dbReference type="SAM" id="MobiDB-lite"/>
    </source>
</evidence>
<keyword evidence="12" id="KW-0238">DNA-binding</keyword>
<keyword evidence="17" id="KW-0175">Coiled coil</keyword>
<keyword evidence="8" id="KW-0677">Repeat</keyword>
<comment type="caution">
    <text evidence="21">The sequence shown here is derived from an EMBL/GenBank/DDBJ whole genome shotgun (WGS) entry which is preliminary data.</text>
</comment>
<evidence type="ECO:0000256" key="14">
    <source>
        <dbReference type="ARBA" id="ARBA00023242"/>
    </source>
</evidence>
<feature type="compositionally biased region" description="Low complexity" evidence="18">
    <location>
        <begin position="134"/>
        <end position="144"/>
    </location>
</feature>
<dbReference type="InterPro" id="IPR013890">
    <property type="entry name" value="Tscrpt_rep_Tup1_N"/>
</dbReference>